<proteinExistence type="predicted"/>
<evidence type="ECO:0008006" key="4">
    <source>
        <dbReference type="Google" id="ProtNLM"/>
    </source>
</evidence>
<evidence type="ECO:0000313" key="2">
    <source>
        <dbReference type="EMBL" id="KAK4207718.1"/>
    </source>
</evidence>
<protein>
    <recommendedName>
        <fullName evidence="4">RNase H type-1 domain-containing protein</fullName>
    </recommendedName>
</protein>
<evidence type="ECO:0000313" key="3">
    <source>
        <dbReference type="Proteomes" id="UP001301769"/>
    </source>
</evidence>
<dbReference type="InterPro" id="IPR012337">
    <property type="entry name" value="RNaseH-like_sf"/>
</dbReference>
<dbReference type="Proteomes" id="UP001301769">
    <property type="component" value="Unassembled WGS sequence"/>
</dbReference>
<dbReference type="EMBL" id="MU858277">
    <property type="protein sequence ID" value="KAK4207718.1"/>
    <property type="molecule type" value="Genomic_DNA"/>
</dbReference>
<evidence type="ECO:0000256" key="1">
    <source>
        <dbReference type="SAM" id="MobiDB-lite"/>
    </source>
</evidence>
<dbReference type="Gene3D" id="3.30.420.10">
    <property type="entry name" value="Ribonuclease H-like superfamily/Ribonuclease H"/>
    <property type="match status" value="1"/>
</dbReference>
<feature type="compositionally biased region" description="Basic and acidic residues" evidence="1">
    <location>
        <begin position="17"/>
        <end position="29"/>
    </location>
</feature>
<dbReference type="InterPro" id="IPR036397">
    <property type="entry name" value="RNaseH_sf"/>
</dbReference>
<feature type="region of interest" description="Disordered" evidence="1">
    <location>
        <begin position="1"/>
        <end position="33"/>
    </location>
</feature>
<reference evidence="2" key="2">
    <citation type="submission" date="2023-05" db="EMBL/GenBank/DDBJ databases">
        <authorList>
            <consortium name="Lawrence Berkeley National Laboratory"/>
            <person name="Steindorff A."/>
            <person name="Hensen N."/>
            <person name="Bonometti L."/>
            <person name="Westerberg I."/>
            <person name="Brannstrom I.O."/>
            <person name="Guillou S."/>
            <person name="Cros-Aarteil S."/>
            <person name="Calhoun S."/>
            <person name="Haridas S."/>
            <person name="Kuo A."/>
            <person name="Mondo S."/>
            <person name="Pangilinan J."/>
            <person name="Riley R."/>
            <person name="Labutti K."/>
            <person name="Andreopoulos B."/>
            <person name="Lipzen A."/>
            <person name="Chen C."/>
            <person name="Yanf M."/>
            <person name="Daum C."/>
            <person name="Ng V."/>
            <person name="Clum A."/>
            <person name="Ohm R."/>
            <person name="Martin F."/>
            <person name="Silar P."/>
            <person name="Natvig D."/>
            <person name="Lalanne C."/>
            <person name="Gautier V."/>
            <person name="Ament-Velasquez S.L."/>
            <person name="Kruys A."/>
            <person name="Hutchinson M.I."/>
            <person name="Powell A.J."/>
            <person name="Barry K."/>
            <person name="Miller A.N."/>
            <person name="Grigoriev I.V."/>
            <person name="Debuchy R."/>
            <person name="Gladieux P."/>
            <person name="Thoren M.H."/>
            <person name="Johannesson H."/>
        </authorList>
    </citation>
    <scope>NUCLEOTIDE SEQUENCE</scope>
    <source>
        <strain evidence="2">PSN293</strain>
    </source>
</reference>
<comment type="caution">
    <text evidence="2">The sequence shown here is derived from an EMBL/GenBank/DDBJ whole genome shotgun (WGS) entry which is preliminary data.</text>
</comment>
<dbReference type="AlphaFoldDB" id="A0AAN6XW39"/>
<organism evidence="2 3">
    <name type="scientific">Rhypophila decipiens</name>
    <dbReference type="NCBI Taxonomy" id="261697"/>
    <lineage>
        <taxon>Eukaryota</taxon>
        <taxon>Fungi</taxon>
        <taxon>Dikarya</taxon>
        <taxon>Ascomycota</taxon>
        <taxon>Pezizomycotina</taxon>
        <taxon>Sordariomycetes</taxon>
        <taxon>Sordariomycetidae</taxon>
        <taxon>Sordariales</taxon>
        <taxon>Naviculisporaceae</taxon>
        <taxon>Rhypophila</taxon>
    </lineage>
</organism>
<gene>
    <name evidence="2" type="ORF">QBC37DRAFT_392547</name>
</gene>
<name>A0AAN6XW39_9PEZI</name>
<reference evidence="2" key="1">
    <citation type="journal article" date="2023" name="Mol. Phylogenet. Evol.">
        <title>Genome-scale phylogeny and comparative genomics of the fungal order Sordariales.</title>
        <authorList>
            <person name="Hensen N."/>
            <person name="Bonometti L."/>
            <person name="Westerberg I."/>
            <person name="Brannstrom I.O."/>
            <person name="Guillou S."/>
            <person name="Cros-Aarteil S."/>
            <person name="Calhoun S."/>
            <person name="Haridas S."/>
            <person name="Kuo A."/>
            <person name="Mondo S."/>
            <person name="Pangilinan J."/>
            <person name="Riley R."/>
            <person name="LaButti K."/>
            <person name="Andreopoulos B."/>
            <person name="Lipzen A."/>
            <person name="Chen C."/>
            <person name="Yan M."/>
            <person name="Daum C."/>
            <person name="Ng V."/>
            <person name="Clum A."/>
            <person name="Steindorff A."/>
            <person name="Ohm R.A."/>
            <person name="Martin F."/>
            <person name="Silar P."/>
            <person name="Natvig D.O."/>
            <person name="Lalanne C."/>
            <person name="Gautier V."/>
            <person name="Ament-Velasquez S.L."/>
            <person name="Kruys A."/>
            <person name="Hutchinson M.I."/>
            <person name="Powell A.J."/>
            <person name="Barry K."/>
            <person name="Miller A.N."/>
            <person name="Grigoriev I.V."/>
            <person name="Debuchy R."/>
            <person name="Gladieux P."/>
            <person name="Hiltunen Thoren M."/>
            <person name="Johannesson H."/>
        </authorList>
    </citation>
    <scope>NUCLEOTIDE SEQUENCE</scope>
    <source>
        <strain evidence="2">PSN293</strain>
    </source>
</reference>
<dbReference type="GO" id="GO:0003676">
    <property type="term" value="F:nucleic acid binding"/>
    <property type="evidence" value="ECO:0007669"/>
    <property type="project" value="InterPro"/>
</dbReference>
<accession>A0AAN6XW39</accession>
<dbReference type="SUPFAM" id="SSF53098">
    <property type="entry name" value="Ribonuclease H-like"/>
    <property type="match status" value="1"/>
</dbReference>
<keyword evidence="3" id="KW-1185">Reference proteome</keyword>
<sequence length="196" mass="21853">MSYKRGASSYRYQDSGHGFDDIHSQDPRTKTSRLNQFDGHRHHVSGPWFSEDTIALKFPHEPEWVHEDDGPDSLGLTNLEIIGLERFRHVRCPRASEPCPGNCGRYGCHVDSLIIACDGACPHNGTPNVLRSSFGSGWLTVKKTPVANQDLWAALLVKISELGELGASVAFWLVPREENQDADELANEALENNSDW</sequence>